<feature type="transmembrane region" description="Helical" evidence="3">
    <location>
        <begin position="272"/>
        <end position="291"/>
    </location>
</feature>
<feature type="transmembrane region" description="Helical" evidence="3">
    <location>
        <begin position="112"/>
        <end position="129"/>
    </location>
</feature>
<feature type="transmembrane region" description="Helical" evidence="3">
    <location>
        <begin position="377"/>
        <end position="395"/>
    </location>
</feature>
<keyword evidence="3" id="KW-1133">Transmembrane helix</keyword>
<feature type="region of interest" description="Disordered" evidence="2">
    <location>
        <begin position="68"/>
        <end position="98"/>
    </location>
</feature>
<feature type="transmembrane region" description="Helical" evidence="3">
    <location>
        <begin position="740"/>
        <end position="764"/>
    </location>
</feature>
<protein>
    <submittedName>
        <fullName evidence="4">Uncharacterized membrane protein</fullName>
    </submittedName>
</protein>
<feature type="transmembrane region" description="Helical" evidence="3">
    <location>
        <begin position="401"/>
        <end position="419"/>
    </location>
</feature>
<dbReference type="PANTHER" id="PTHR38434">
    <property type="entry name" value="BLL2549 PROTEIN"/>
    <property type="match status" value="1"/>
</dbReference>
<dbReference type="PANTHER" id="PTHR38434:SF1">
    <property type="entry name" value="BLL2549 PROTEIN"/>
    <property type="match status" value="1"/>
</dbReference>
<feature type="compositionally biased region" description="Pro residues" evidence="2">
    <location>
        <begin position="82"/>
        <end position="97"/>
    </location>
</feature>
<dbReference type="RefSeq" id="WP_089219384.1">
    <property type="nucleotide sequence ID" value="NZ_FZOS01000008.1"/>
</dbReference>
<feature type="transmembrane region" description="Helical" evidence="3">
    <location>
        <begin position="942"/>
        <end position="960"/>
    </location>
</feature>
<evidence type="ECO:0000313" key="5">
    <source>
        <dbReference type="Proteomes" id="UP000198281"/>
    </source>
</evidence>
<feature type="transmembrane region" description="Helical" evidence="3">
    <location>
        <begin position="640"/>
        <end position="660"/>
    </location>
</feature>
<feature type="transmembrane region" description="Helical" evidence="3">
    <location>
        <begin position="455"/>
        <end position="474"/>
    </location>
</feature>
<dbReference type="OrthoDB" id="5422830at2"/>
<feature type="transmembrane region" description="Helical" evidence="3">
    <location>
        <begin position="587"/>
        <end position="605"/>
    </location>
</feature>
<feature type="transmembrane region" description="Helical" evidence="3">
    <location>
        <begin position="809"/>
        <end position="830"/>
    </location>
</feature>
<evidence type="ECO:0000313" key="4">
    <source>
        <dbReference type="EMBL" id="SNS52627.1"/>
    </source>
</evidence>
<gene>
    <name evidence="4" type="ORF">SAMN06295912_10894</name>
</gene>
<feature type="transmembrane region" description="Helical" evidence="3">
    <location>
        <begin position="878"/>
        <end position="896"/>
    </location>
</feature>
<organism evidence="4 5">
    <name type="scientific">Edaphosphingomonas laterariae</name>
    <dbReference type="NCBI Taxonomy" id="861865"/>
    <lineage>
        <taxon>Bacteria</taxon>
        <taxon>Pseudomonadati</taxon>
        <taxon>Pseudomonadota</taxon>
        <taxon>Alphaproteobacteria</taxon>
        <taxon>Sphingomonadales</taxon>
        <taxon>Rhizorhabdaceae</taxon>
        <taxon>Edaphosphingomonas</taxon>
    </lineage>
</organism>
<feature type="transmembrane region" description="Helical" evidence="3">
    <location>
        <begin position="297"/>
        <end position="317"/>
    </location>
</feature>
<keyword evidence="5" id="KW-1185">Reference proteome</keyword>
<feature type="transmembrane region" description="Helical" evidence="3">
    <location>
        <begin position="486"/>
        <end position="505"/>
    </location>
</feature>
<reference evidence="5" key="1">
    <citation type="submission" date="2017-06" db="EMBL/GenBank/DDBJ databases">
        <authorList>
            <person name="Varghese N."/>
            <person name="Submissions S."/>
        </authorList>
    </citation>
    <scope>NUCLEOTIDE SEQUENCE [LARGE SCALE GENOMIC DNA]</scope>
    <source>
        <strain evidence="5">LNB2</strain>
    </source>
</reference>
<feature type="transmembrane region" description="Helical" evidence="3">
    <location>
        <begin position="912"/>
        <end position="930"/>
    </location>
</feature>
<accession>A0A239F753</accession>
<feature type="transmembrane region" description="Helical" evidence="3">
    <location>
        <begin position="141"/>
        <end position="161"/>
    </location>
</feature>
<evidence type="ECO:0000256" key="1">
    <source>
        <dbReference type="SAM" id="Coils"/>
    </source>
</evidence>
<evidence type="ECO:0000256" key="2">
    <source>
        <dbReference type="SAM" id="MobiDB-lite"/>
    </source>
</evidence>
<name>A0A239F753_9SPHN</name>
<feature type="transmembrane region" description="Helical" evidence="3">
    <location>
        <begin position="204"/>
        <end position="228"/>
    </location>
</feature>
<dbReference type="EMBL" id="FZOS01000008">
    <property type="protein sequence ID" value="SNS52627.1"/>
    <property type="molecule type" value="Genomic_DNA"/>
</dbReference>
<feature type="transmembrane region" description="Helical" evidence="3">
    <location>
        <begin position="711"/>
        <end position="728"/>
    </location>
</feature>
<feature type="transmembrane region" description="Helical" evidence="3">
    <location>
        <begin position="611"/>
        <end position="628"/>
    </location>
</feature>
<dbReference type="Pfam" id="PF10101">
    <property type="entry name" value="DUF2339"/>
    <property type="match status" value="1"/>
</dbReference>
<feature type="transmembrane region" description="Helical" evidence="3">
    <location>
        <begin position="431"/>
        <end position="449"/>
    </location>
</feature>
<dbReference type="AlphaFoldDB" id="A0A239F753"/>
<sequence length="980" mass="101498">MIELLAIVGLIAAFASLAGRVRQAERRITELQDRIADLVSIPAEPQVDTGGAVVAPLLDIAAPLPSAPPVQSAPVPEEPEVPATPPPPPAPPAPKRPPMSTRVFEELFGSRLPIWAGGVTLAVAGFFLVKYSIDTGLLSPGVRVVLALIFAALLIGGAEAARRIPALARDPRVAQALAGAGIATAYIAVLIAHNLYGLIPSLTAFLALASVTAAAIGLALRFGAPSAVLGLIGGLAAPALAGGEDANAPVLALYLMLVIGAIAGVSRRQGWLWLAIAALVGGFGWAGLLIATSVIDIATASAIGLLLLALAFAMPILAAGTAAIEPTRWLRAGTVIAAAVQLALLIVQGGFSPLVWGFYGLLAIGAVLLARIDPRQWMLPPIALGVALVTIALWPTPSLPLLAAVGGGLIAILAGPALVDAWDRTRGRVGVAQGSAALIGAVVIGWLRFPELLSGWGWGLTATIFAAAPAIAAARGWTLVERHGDWRFALLATASATLVAIGAAFALPDSWLPPVYAAIACALAYVARRAEDDLLAWAPRLLALIVAAHLLLLDLGGALIAGFGNMPRLLATAMLFAIAGHVERGRLFGAGWMILAALVTARLLFNLLPDAWAPTGFGLLALGLAWAADRLPAFRGRAAALTLALLATLGACAGLIVWLVESAAAIFGTFVLAGDLPTPLRAMQGMALPMLSVGALLLLTRAARFRPLRALLFVIAGAALAATAHILFKQIFAIDSTGGIIAYAFAERVVATQALAAIGLIALWRRDGHDLLQPIGIALLALAAFRLVWFDLIVFNPLARDQAVGPWPIANLLLPAYGLPILWIMLFRRLEPDIARRIDRPLTGLAMALILMLAAASVRQIFEGSILTGEGVSPREDIARSIAGIALAIGFLRYGIIREGGGEGSDGGGGKAWRIAALLLMLATAAKVFLWDAKGLEGLLRIASFVALGFSLIGIGFLYNRYLTGASDKREEEGAEAPAA</sequence>
<feature type="transmembrane region" description="Helical" evidence="3">
    <location>
        <begin position="329"/>
        <end position="347"/>
    </location>
</feature>
<keyword evidence="1" id="KW-0175">Coiled coil</keyword>
<feature type="transmembrane region" description="Helical" evidence="3">
    <location>
        <begin position="771"/>
        <end position="789"/>
    </location>
</feature>
<dbReference type="PIRSF" id="PIRSF035905">
    <property type="entry name" value="UCP035905_mp"/>
    <property type="match status" value="1"/>
</dbReference>
<feature type="transmembrane region" description="Helical" evidence="3">
    <location>
        <begin position="248"/>
        <end position="265"/>
    </location>
</feature>
<feature type="transmembrane region" description="Helical" evidence="3">
    <location>
        <begin position="680"/>
        <end position="699"/>
    </location>
</feature>
<keyword evidence="3" id="KW-0812">Transmembrane</keyword>
<proteinExistence type="predicted"/>
<dbReference type="Proteomes" id="UP000198281">
    <property type="component" value="Unassembled WGS sequence"/>
</dbReference>
<dbReference type="InterPro" id="IPR019286">
    <property type="entry name" value="DUF2339_TM"/>
</dbReference>
<feature type="coiled-coil region" evidence="1">
    <location>
        <begin position="14"/>
        <end position="41"/>
    </location>
</feature>
<feature type="transmembrane region" description="Helical" evidence="3">
    <location>
        <begin position="173"/>
        <end position="192"/>
    </location>
</feature>
<evidence type="ECO:0000256" key="3">
    <source>
        <dbReference type="SAM" id="Phobius"/>
    </source>
</evidence>
<dbReference type="InterPro" id="IPR014600">
    <property type="entry name" value="UCP035905_mem"/>
</dbReference>
<feature type="transmembrane region" description="Helical" evidence="3">
    <location>
        <begin position="353"/>
        <end position="370"/>
    </location>
</feature>
<keyword evidence="3" id="KW-0472">Membrane</keyword>